<dbReference type="OrthoDB" id="5966662at2"/>
<evidence type="ECO:0000256" key="1">
    <source>
        <dbReference type="SAM" id="Phobius"/>
    </source>
</evidence>
<reference evidence="2 3" key="1">
    <citation type="submission" date="2018-11" db="EMBL/GenBank/DDBJ databases">
        <title>Draft genome sequence of Gordonia sp. RS15-1S isolated from rice stems.</title>
        <authorList>
            <person name="Muangham S."/>
        </authorList>
    </citation>
    <scope>NUCLEOTIDE SEQUENCE [LARGE SCALE GENOMIC DNA]</scope>
    <source>
        <strain evidence="2 3">RS15-1S</strain>
    </source>
</reference>
<keyword evidence="3" id="KW-1185">Reference proteome</keyword>
<evidence type="ECO:0000313" key="2">
    <source>
        <dbReference type="EMBL" id="RPA65923.1"/>
    </source>
</evidence>
<keyword evidence="1" id="KW-0812">Transmembrane</keyword>
<name>A0A3N4GSH3_9ACTN</name>
<sequence length="136" mass="14445">MTAHTDTRTPRPAASEIAAVVGVAGIGVACALSPSGIEHGPILCPFRLVTGLPCPGCGLTRSWVYGVHGDWAQSVAAHPFGLPMIAAILVLAITVVICRVTRRRPPRLDWLLWNPVAKVVVAAWLIFAVVRILLVI</sequence>
<dbReference type="AlphaFoldDB" id="A0A3N4GSH3"/>
<evidence type="ECO:0000313" key="3">
    <source>
        <dbReference type="Proteomes" id="UP000267536"/>
    </source>
</evidence>
<protein>
    <submittedName>
        <fullName evidence="2">DUF2752 domain-containing protein</fullName>
    </submittedName>
</protein>
<organism evidence="2 3">
    <name type="scientific">Gordonia oryzae</name>
    <dbReference type="NCBI Taxonomy" id="2487349"/>
    <lineage>
        <taxon>Bacteria</taxon>
        <taxon>Bacillati</taxon>
        <taxon>Actinomycetota</taxon>
        <taxon>Actinomycetes</taxon>
        <taxon>Mycobacteriales</taxon>
        <taxon>Gordoniaceae</taxon>
        <taxon>Gordonia</taxon>
    </lineage>
</organism>
<comment type="caution">
    <text evidence="2">The sequence shown here is derived from an EMBL/GenBank/DDBJ whole genome shotgun (WGS) entry which is preliminary data.</text>
</comment>
<proteinExistence type="predicted"/>
<dbReference type="RefSeq" id="WP_123925857.1">
    <property type="nucleotide sequence ID" value="NZ_JBPSDP010000012.1"/>
</dbReference>
<feature type="transmembrane region" description="Helical" evidence="1">
    <location>
        <begin position="110"/>
        <end position="134"/>
    </location>
</feature>
<dbReference type="Pfam" id="PF10825">
    <property type="entry name" value="DUF2752"/>
    <property type="match status" value="1"/>
</dbReference>
<gene>
    <name evidence="2" type="ORF">EF294_04145</name>
</gene>
<feature type="transmembrane region" description="Helical" evidence="1">
    <location>
        <begin position="80"/>
        <end position="98"/>
    </location>
</feature>
<keyword evidence="1" id="KW-0472">Membrane</keyword>
<accession>A0A3N4GSH3</accession>
<dbReference type="InterPro" id="IPR021215">
    <property type="entry name" value="DUF2752"/>
</dbReference>
<dbReference type="EMBL" id="RKMH01000002">
    <property type="protein sequence ID" value="RPA65923.1"/>
    <property type="molecule type" value="Genomic_DNA"/>
</dbReference>
<dbReference type="Proteomes" id="UP000267536">
    <property type="component" value="Unassembled WGS sequence"/>
</dbReference>
<keyword evidence="1" id="KW-1133">Transmembrane helix</keyword>